<dbReference type="GO" id="GO:0004760">
    <property type="term" value="F:L-serine-pyruvate transaminase activity"/>
    <property type="evidence" value="ECO:0007669"/>
    <property type="project" value="TreeGrafter"/>
</dbReference>
<proteinExistence type="inferred from homology"/>
<dbReference type="PROSITE" id="PS00595">
    <property type="entry name" value="AA_TRANSFER_CLASS_5"/>
    <property type="match status" value="1"/>
</dbReference>
<dbReference type="RefSeq" id="WP_076003997.1">
    <property type="nucleotide sequence ID" value="NZ_CP018258.1"/>
</dbReference>
<organism evidence="11 12">
    <name type="scientific">Dehalogenimonas formicexedens</name>
    <dbReference type="NCBI Taxonomy" id="1839801"/>
    <lineage>
        <taxon>Bacteria</taxon>
        <taxon>Bacillati</taxon>
        <taxon>Chloroflexota</taxon>
        <taxon>Dehalococcoidia</taxon>
        <taxon>Dehalococcoidales</taxon>
        <taxon>Dehalococcoidaceae</taxon>
        <taxon>Dehalogenimonas</taxon>
    </lineage>
</organism>
<dbReference type="PANTHER" id="PTHR21152">
    <property type="entry name" value="AMINOTRANSFERASE CLASS V"/>
    <property type="match status" value="1"/>
</dbReference>
<dbReference type="EMBL" id="CP018258">
    <property type="protein sequence ID" value="APV44298.1"/>
    <property type="molecule type" value="Genomic_DNA"/>
</dbReference>
<keyword evidence="4 11" id="KW-0808">Transferase</keyword>
<protein>
    <submittedName>
        <fullName evidence="11">Aspartate aminotransferase</fullName>
    </submittedName>
</protein>
<accession>A0A1P8F765</accession>
<dbReference type="STRING" id="1839801.Dform_00957"/>
<dbReference type="InterPro" id="IPR000192">
    <property type="entry name" value="Aminotrans_V_dom"/>
</dbReference>
<keyword evidence="5 7" id="KW-0663">Pyridoxal phosphate</keyword>
<dbReference type="Pfam" id="PF00266">
    <property type="entry name" value="Aminotran_5"/>
    <property type="match status" value="1"/>
</dbReference>
<comment type="cofactor">
    <cofactor evidence="1 7 9">
        <name>pyridoxal 5'-phosphate</name>
        <dbReference type="ChEBI" id="CHEBI:597326"/>
    </cofactor>
</comment>
<evidence type="ECO:0000256" key="7">
    <source>
        <dbReference type="PIRSR" id="PIRSR000524-50"/>
    </source>
</evidence>
<dbReference type="FunFam" id="3.40.640.10:FF:000027">
    <property type="entry name" value="Serine--pyruvate aminotransferase, mitochondrial"/>
    <property type="match status" value="1"/>
</dbReference>
<dbReference type="GO" id="GO:0019265">
    <property type="term" value="P:glycine biosynthetic process, by transamination of glyoxylate"/>
    <property type="evidence" value="ECO:0007669"/>
    <property type="project" value="TreeGrafter"/>
</dbReference>
<evidence type="ECO:0000256" key="9">
    <source>
        <dbReference type="RuleBase" id="RU004504"/>
    </source>
</evidence>
<evidence type="ECO:0000256" key="2">
    <source>
        <dbReference type="ARBA" id="ARBA00009236"/>
    </source>
</evidence>
<evidence type="ECO:0000259" key="10">
    <source>
        <dbReference type="Pfam" id="PF00266"/>
    </source>
</evidence>
<gene>
    <name evidence="11" type="ORF">Dform_00957</name>
</gene>
<evidence type="ECO:0000256" key="4">
    <source>
        <dbReference type="ARBA" id="ARBA00022679"/>
    </source>
</evidence>
<dbReference type="PANTHER" id="PTHR21152:SF40">
    <property type="entry name" value="ALANINE--GLYOXYLATE AMINOTRANSFERASE"/>
    <property type="match status" value="1"/>
</dbReference>
<dbReference type="AlphaFoldDB" id="A0A1P8F765"/>
<evidence type="ECO:0000313" key="11">
    <source>
        <dbReference type="EMBL" id="APV44298.1"/>
    </source>
</evidence>
<comment type="similarity">
    <text evidence="2 8">Belongs to the class-V pyridoxal-phosphate-dependent aminotransferase family.</text>
</comment>
<name>A0A1P8F765_9CHLR</name>
<sequence length="362" mass="38706">MQNLRIPGPTPCPPEVLAAMGRQMINHRGSEFAEIIKDVTVKMKHVFQTKNELMLLTGSGTAGLEAAVVNMLSPGDTVLGVAIGVFGERFAKIAQTFGANVIPLNFEHGKAADPALMKEALDANPQIKAVLVTHNETSTGVTNDLAAISKIVKGAGKLLLVDCISSLGSLNVPVDELGIDVAISGSQKGWMVPPGMAMISVSETGWQAYAQAKMPRFYWDLGKAKAGLEKGQTPWTPNVSVVFAFQVALEMMLKEGINNIFTRHARIGKFTREGVKSLGLTLLADEKFASNTVTSVVADRGLDAKKLNKIMKEEFDIVLAGGQGPLEGKIFRIGHLGMVNEKDIQAVFDGLKVALPKAGFVK</sequence>
<feature type="modified residue" description="N6-(pyridoxal phosphate)lysine" evidence="7">
    <location>
        <position position="188"/>
    </location>
</feature>
<dbReference type="PIRSF" id="PIRSF000524">
    <property type="entry name" value="SPT"/>
    <property type="match status" value="1"/>
</dbReference>
<feature type="binding site" evidence="6">
    <location>
        <position position="332"/>
    </location>
    <ligand>
        <name>substrate</name>
    </ligand>
</feature>
<feature type="domain" description="Aminotransferase class V" evidence="10">
    <location>
        <begin position="8"/>
        <end position="323"/>
    </location>
</feature>
<dbReference type="KEGG" id="dfo:Dform_00957"/>
<reference evidence="12" key="1">
    <citation type="submission" date="2016-11" db="EMBL/GenBank/DDBJ databases">
        <title>Dehalogenimonas formicexedens sp. nov., a chlorinated alkane respiring bacterium isolated from contaminated groundwater.</title>
        <authorList>
            <person name="Key T.A."/>
            <person name="Bowman K.S."/>
            <person name="Lee I."/>
            <person name="Chun J."/>
            <person name="Albuquerque L."/>
            <person name="da Costa M.S."/>
            <person name="Rainey F.A."/>
            <person name="Moe W.M."/>
        </authorList>
    </citation>
    <scope>NUCLEOTIDE SEQUENCE [LARGE SCALE GENOMIC DNA]</scope>
    <source>
        <strain evidence="12">NSZ-14</strain>
    </source>
</reference>
<evidence type="ECO:0000313" key="12">
    <source>
        <dbReference type="Proteomes" id="UP000185934"/>
    </source>
</evidence>
<dbReference type="InterPro" id="IPR015424">
    <property type="entry name" value="PyrdxlP-dep_Trfase"/>
</dbReference>
<evidence type="ECO:0000256" key="8">
    <source>
        <dbReference type="RuleBase" id="RU004075"/>
    </source>
</evidence>
<dbReference type="OrthoDB" id="389074at2"/>
<keyword evidence="12" id="KW-1185">Reference proteome</keyword>
<dbReference type="InterPro" id="IPR015421">
    <property type="entry name" value="PyrdxlP-dep_Trfase_major"/>
</dbReference>
<keyword evidence="3 11" id="KW-0032">Aminotransferase</keyword>
<evidence type="ECO:0000256" key="3">
    <source>
        <dbReference type="ARBA" id="ARBA00022576"/>
    </source>
</evidence>
<dbReference type="Proteomes" id="UP000185934">
    <property type="component" value="Chromosome"/>
</dbReference>
<dbReference type="InterPro" id="IPR024169">
    <property type="entry name" value="SP_NH2Trfase/AEP_transaminase"/>
</dbReference>
<dbReference type="SUPFAM" id="SSF53383">
    <property type="entry name" value="PLP-dependent transferases"/>
    <property type="match status" value="1"/>
</dbReference>
<dbReference type="Gene3D" id="3.40.640.10">
    <property type="entry name" value="Type I PLP-dependent aspartate aminotransferase-like (Major domain)"/>
    <property type="match status" value="1"/>
</dbReference>
<dbReference type="Gene3D" id="3.90.1150.10">
    <property type="entry name" value="Aspartate Aminotransferase, domain 1"/>
    <property type="match status" value="1"/>
</dbReference>
<evidence type="ECO:0000256" key="1">
    <source>
        <dbReference type="ARBA" id="ARBA00001933"/>
    </source>
</evidence>
<evidence type="ECO:0000256" key="5">
    <source>
        <dbReference type="ARBA" id="ARBA00022898"/>
    </source>
</evidence>
<dbReference type="InterPro" id="IPR015422">
    <property type="entry name" value="PyrdxlP-dep_Trfase_small"/>
</dbReference>
<dbReference type="InterPro" id="IPR020578">
    <property type="entry name" value="Aminotrans_V_PyrdxlP_BS"/>
</dbReference>
<dbReference type="GO" id="GO:0008453">
    <property type="term" value="F:alanine-glyoxylate transaminase activity"/>
    <property type="evidence" value="ECO:0007669"/>
    <property type="project" value="TreeGrafter"/>
</dbReference>
<evidence type="ECO:0000256" key="6">
    <source>
        <dbReference type="PIRSR" id="PIRSR000524-1"/>
    </source>
</evidence>